<accession>A0A845Q7N9</accession>
<reference evidence="4 5" key="1">
    <citation type="journal article" date="2016" name="Int. J. Syst. Evol. Microbiol.">
        <title>Pyruvatibacter mobilis gen. nov., sp. nov., a marine bacterium from the culture broth of Picochlorum sp. 122.</title>
        <authorList>
            <person name="Wang G."/>
            <person name="Tang M."/>
            <person name="Wu H."/>
            <person name="Dai S."/>
            <person name="Li T."/>
            <person name="Chen C."/>
            <person name="He H."/>
            <person name="Fan J."/>
            <person name="Xiang W."/>
            <person name="Li X."/>
        </authorList>
    </citation>
    <scope>NUCLEOTIDE SEQUENCE [LARGE SCALE GENOMIC DNA]</scope>
    <source>
        <strain evidence="4 5">GYP-11</strain>
    </source>
</reference>
<name>A0A845Q7N9_9HYPH</name>
<dbReference type="RefSeq" id="WP_160586525.1">
    <property type="nucleotide sequence ID" value="NZ_BMHN01000001.1"/>
</dbReference>
<organism evidence="4 5">
    <name type="scientific">Pyruvatibacter mobilis</name>
    <dbReference type="NCBI Taxonomy" id="1712261"/>
    <lineage>
        <taxon>Bacteria</taxon>
        <taxon>Pseudomonadati</taxon>
        <taxon>Pseudomonadota</taxon>
        <taxon>Alphaproteobacteria</taxon>
        <taxon>Hyphomicrobiales</taxon>
        <taxon>Parvibaculaceae</taxon>
        <taxon>Pyruvatibacter</taxon>
    </lineage>
</organism>
<dbReference type="InterPro" id="IPR012909">
    <property type="entry name" value="PHA_DNA-bd_N"/>
</dbReference>
<dbReference type="AlphaFoldDB" id="A0A845Q7N9"/>
<keyword evidence="5" id="KW-1185">Reference proteome</keyword>
<feature type="domain" description="PHB accumulation regulatory" evidence="2">
    <location>
        <begin position="78"/>
        <end position="117"/>
    </location>
</feature>
<evidence type="ECO:0000259" key="2">
    <source>
        <dbReference type="Pfam" id="PF05233"/>
    </source>
</evidence>
<dbReference type="InterPro" id="IPR007897">
    <property type="entry name" value="PHB_accumulat"/>
</dbReference>
<proteinExistence type="predicted"/>
<protein>
    <submittedName>
        <fullName evidence="4">Polyhydroxyalkanoate synthesis repressor PhaR</fullName>
    </submittedName>
</protein>
<dbReference type="EMBL" id="WXYQ01000001">
    <property type="protein sequence ID" value="NBG94427.1"/>
    <property type="molecule type" value="Genomic_DNA"/>
</dbReference>
<evidence type="ECO:0000313" key="4">
    <source>
        <dbReference type="EMBL" id="NBG94427.1"/>
    </source>
</evidence>
<sequence>MAKKRSSGNEPVTIKKYANRRLYNTATSSYVTLDHLADMVRQNQDFVVIDAKTSEDITRSVLTQIIFEEEAKGGQSLLPVRFMRQLIKFYGDSMQAAVPGFLELSLENFAKEQERLRGRLASAVGEERMHALEEQVRGNVAAIEGAVRALNPFASQQAEARHQDADASDDDTAEKDAKIESLQQQMVDMQRQLDALSGNKKK</sequence>
<dbReference type="NCBIfam" id="TIGR01848">
    <property type="entry name" value="PHA_reg_PhaR"/>
    <property type="match status" value="1"/>
</dbReference>
<dbReference type="OrthoDB" id="9795345at2"/>
<dbReference type="GO" id="GO:0006355">
    <property type="term" value="P:regulation of DNA-templated transcription"/>
    <property type="evidence" value="ECO:0007669"/>
    <property type="project" value="InterPro"/>
</dbReference>
<gene>
    <name evidence="4" type="primary">phaR</name>
    <name evidence="4" type="ORF">GTQ45_01615</name>
</gene>
<feature type="domain" description="PHA accumulation regulator DNA-binding N-terminal" evidence="3">
    <location>
        <begin position="13"/>
        <end position="73"/>
    </location>
</feature>
<evidence type="ECO:0000259" key="3">
    <source>
        <dbReference type="Pfam" id="PF07879"/>
    </source>
</evidence>
<dbReference type="InterPro" id="IPR010134">
    <property type="entry name" value="PHA_reg_PhaR"/>
</dbReference>
<feature type="region of interest" description="Disordered" evidence="1">
    <location>
        <begin position="156"/>
        <end position="175"/>
    </location>
</feature>
<dbReference type="Proteomes" id="UP000470384">
    <property type="component" value="Unassembled WGS sequence"/>
</dbReference>
<evidence type="ECO:0000313" key="5">
    <source>
        <dbReference type="Proteomes" id="UP000470384"/>
    </source>
</evidence>
<dbReference type="GeneID" id="300653406"/>
<dbReference type="Pfam" id="PF07879">
    <property type="entry name" value="PHB_acc_N"/>
    <property type="match status" value="1"/>
</dbReference>
<evidence type="ECO:0000256" key="1">
    <source>
        <dbReference type="SAM" id="MobiDB-lite"/>
    </source>
</evidence>
<dbReference type="Pfam" id="PF05233">
    <property type="entry name" value="PHB_acc"/>
    <property type="match status" value="1"/>
</dbReference>
<comment type="caution">
    <text evidence="4">The sequence shown here is derived from an EMBL/GenBank/DDBJ whole genome shotgun (WGS) entry which is preliminary data.</text>
</comment>